<keyword evidence="2" id="KW-1185">Reference proteome</keyword>
<organism evidence="1 2">
    <name type="scientific">Racocetra persica</name>
    <dbReference type="NCBI Taxonomy" id="160502"/>
    <lineage>
        <taxon>Eukaryota</taxon>
        <taxon>Fungi</taxon>
        <taxon>Fungi incertae sedis</taxon>
        <taxon>Mucoromycota</taxon>
        <taxon>Glomeromycotina</taxon>
        <taxon>Glomeromycetes</taxon>
        <taxon>Diversisporales</taxon>
        <taxon>Gigasporaceae</taxon>
        <taxon>Racocetra</taxon>
    </lineage>
</organism>
<protein>
    <submittedName>
        <fullName evidence="1">16222_t:CDS:1</fullName>
    </submittedName>
</protein>
<feature type="non-terminal residue" evidence="1">
    <location>
        <position position="136"/>
    </location>
</feature>
<sequence length="136" mass="14715">MEITTISNNEIKPPRRIINACNTCREPIYEGEPIYSSSRDKQTGKSGGLYGGAGGQVPLMSSQGGVGGGVYGGSFGSDTSGEIQWELVIIGKEKLPKIECNATGAATWAYLHFREENARKANFNFRGLLDKKIPEE</sequence>
<reference evidence="1" key="1">
    <citation type="submission" date="2021-06" db="EMBL/GenBank/DDBJ databases">
        <authorList>
            <person name="Kallberg Y."/>
            <person name="Tangrot J."/>
            <person name="Rosling A."/>
        </authorList>
    </citation>
    <scope>NUCLEOTIDE SEQUENCE</scope>
    <source>
        <strain evidence="1">MA461A</strain>
    </source>
</reference>
<comment type="caution">
    <text evidence="1">The sequence shown here is derived from an EMBL/GenBank/DDBJ whole genome shotgun (WGS) entry which is preliminary data.</text>
</comment>
<name>A0ACA9RVN9_9GLOM</name>
<dbReference type="EMBL" id="CAJVQC010071792">
    <property type="protein sequence ID" value="CAG8810922.1"/>
    <property type="molecule type" value="Genomic_DNA"/>
</dbReference>
<gene>
    <name evidence="1" type="ORF">RPERSI_LOCUS23191</name>
</gene>
<proteinExistence type="predicted"/>
<accession>A0ACA9RVN9</accession>
<dbReference type="Proteomes" id="UP000789920">
    <property type="component" value="Unassembled WGS sequence"/>
</dbReference>
<evidence type="ECO:0000313" key="2">
    <source>
        <dbReference type="Proteomes" id="UP000789920"/>
    </source>
</evidence>
<feature type="non-terminal residue" evidence="1">
    <location>
        <position position="1"/>
    </location>
</feature>
<evidence type="ECO:0000313" key="1">
    <source>
        <dbReference type="EMBL" id="CAG8810922.1"/>
    </source>
</evidence>